<proteinExistence type="predicted"/>
<reference evidence="2" key="1">
    <citation type="submission" date="2018-05" db="EMBL/GenBank/DDBJ databases">
        <authorList>
            <person name="Lanie J.A."/>
            <person name="Ng W.-L."/>
            <person name="Kazmierczak K.M."/>
            <person name="Andrzejewski T.M."/>
            <person name="Davidsen T.M."/>
            <person name="Wayne K.J."/>
            <person name="Tettelin H."/>
            <person name="Glass J.I."/>
            <person name="Rusch D."/>
            <person name="Podicherti R."/>
            <person name="Tsui H.-C.T."/>
            <person name="Winkler M.E."/>
        </authorList>
    </citation>
    <scope>NUCLEOTIDE SEQUENCE</scope>
</reference>
<gene>
    <name evidence="2" type="ORF">METZ01_LOCUS120958</name>
</gene>
<sequence length="193" mass="21561">MTIRALLAAFFLLYGLLIPVAAPAFMEANFFATQAMMGSCLVISVLLWSGRALLLNILIAFYVFKVYLTRPYVDVFLPKLNSGQIDYINANNAFFNPSDAAVVYLSLLSLLLAWLFGLLIAQPKKTRVVSPPWIFRRMDQIVSTANFRFWLVLILLGVLTYAPSTEVWRGVATGEGSPLFAFGLLNMETIFFA</sequence>
<keyword evidence="1" id="KW-0812">Transmembrane</keyword>
<evidence type="ECO:0000256" key="1">
    <source>
        <dbReference type="SAM" id="Phobius"/>
    </source>
</evidence>
<feature type="non-terminal residue" evidence="2">
    <location>
        <position position="193"/>
    </location>
</feature>
<evidence type="ECO:0000313" key="2">
    <source>
        <dbReference type="EMBL" id="SVA68104.1"/>
    </source>
</evidence>
<organism evidence="2">
    <name type="scientific">marine metagenome</name>
    <dbReference type="NCBI Taxonomy" id="408172"/>
    <lineage>
        <taxon>unclassified sequences</taxon>
        <taxon>metagenomes</taxon>
        <taxon>ecological metagenomes</taxon>
    </lineage>
</organism>
<keyword evidence="1" id="KW-1133">Transmembrane helix</keyword>
<feature type="transmembrane region" description="Helical" evidence="1">
    <location>
        <begin position="141"/>
        <end position="162"/>
    </location>
</feature>
<dbReference type="AlphaFoldDB" id="A0A381XTK5"/>
<dbReference type="EMBL" id="UINC01016342">
    <property type="protein sequence ID" value="SVA68104.1"/>
    <property type="molecule type" value="Genomic_DNA"/>
</dbReference>
<protein>
    <submittedName>
        <fullName evidence="2">Uncharacterized protein</fullName>
    </submittedName>
</protein>
<feature type="transmembrane region" description="Helical" evidence="1">
    <location>
        <begin position="101"/>
        <end position="121"/>
    </location>
</feature>
<feature type="transmembrane region" description="Helical" evidence="1">
    <location>
        <begin position="53"/>
        <end position="73"/>
    </location>
</feature>
<feature type="transmembrane region" description="Helical" evidence="1">
    <location>
        <begin position="31"/>
        <end position="48"/>
    </location>
</feature>
<name>A0A381XTK5_9ZZZZ</name>
<accession>A0A381XTK5</accession>
<keyword evidence="1" id="KW-0472">Membrane</keyword>